<comment type="caution">
    <text evidence="1">The sequence shown here is derived from an EMBL/GenBank/DDBJ whole genome shotgun (WGS) entry which is preliminary data.</text>
</comment>
<sequence>MLTSRLQNVMHKLVHKDQQCAVKGRKIQNPLHNIRKIITYCKVKETPAGKLSLDQEKAFDTVSHSFLHKVLEASNLITGSSRRSAISSNGRPTLGWECVQCLPRDSMEQRAVEIEIE</sequence>
<name>A0AAE0Y7N6_9GAST</name>
<protein>
    <recommendedName>
        <fullName evidence="3">Reverse transcriptase domain-containing protein</fullName>
    </recommendedName>
</protein>
<evidence type="ECO:0008006" key="3">
    <source>
        <dbReference type="Google" id="ProtNLM"/>
    </source>
</evidence>
<proteinExistence type="predicted"/>
<evidence type="ECO:0000313" key="2">
    <source>
        <dbReference type="Proteomes" id="UP001283361"/>
    </source>
</evidence>
<keyword evidence="2" id="KW-1185">Reference proteome</keyword>
<dbReference type="PANTHER" id="PTHR31635">
    <property type="entry name" value="REVERSE TRANSCRIPTASE DOMAIN-CONTAINING PROTEIN-RELATED"/>
    <property type="match status" value="1"/>
</dbReference>
<dbReference type="AlphaFoldDB" id="A0AAE0Y7N6"/>
<evidence type="ECO:0000313" key="1">
    <source>
        <dbReference type="EMBL" id="KAK3735880.1"/>
    </source>
</evidence>
<accession>A0AAE0Y7N6</accession>
<dbReference type="Proteomes" id="UP001283361">
    <property type="component" value="Unassembled WGS sequence"/>
</dbReference>
<reference evidence="1" key="1">
    <citation type="journal article" date="2023" name="G3 (Bethesda)">
        <title>A reference genome for the long-term kleptoplast-retaining sea slug Elysia crispata morphotype clarki.</title>
        <authorList>
            <person name="Eastman K.E."/>
            <person name="Pendleton A.L."/>
            <person name="Shaikh M.A."/>
            <person name="Suttiyut T."/>
            <person name="Ogas R."/>
            <person name="Tomko P."/>
            <person name="Gavelis G."/>
            <person name="Widhalm J.R."/>
            <person name="Wisecaver J.H."/>
        </authorList>
    </citation>
    <scope>NUCLEOTIDE SEQUENCE</scope>
    <source>
        <strain evidence="1">ECLA1</strain>
    </source>
</reference>
<dbReference type="PANTHER" id="PTHR31635:SF196">
    <property type="entry name" value="REVERSE TRANSCRIPTASE DOMAIN-CONTAINING PROTEIN-RELATED"/>
    <property type="match status" value="1"/>
</dbReference>
<organism evidence="1 2">
    <name type="scientific">Elysia crispata</name>
    <name type="common">lettuce slug</name>
    <dbReference type="NCBI Taxonomy" id="231223"/>
    <lineage>
        <taxon>Eukaryota</taxon>
        <taxon>Metazoa</taxon>
        <taxon>Spiralia</taxon>
        <taxon>Lophotrochozoa</taxon>
        <taxon>Mollusca</taxon>
        <taxon>Gastropoda</taxon>
        <taxon>Heterobranchia</taxon>
        <taxon>Euthyneura</taxon>
        <taxon>Panpulmonata</taxon>
        <taxon>Sacoglossa</taxon>
        <taxon>Placobranchoidea</taxon>
        <taxon>Plakobranchidae</taxon>
        <taxon>Elysia</taxon>
    </lineage>
</organism>
<gene>
    <name evidence="1" type="ORF">RRG08_041068</name>
</gene>
<dbReference type="EMBL" id="JAWDGP010006763">
    <property type="protein sequence ID" value="KAK3735880.1"/>
    <property type="molecule type" value="Genomic_DNA"/>
</dbReference>